<gene>
    <name evidence="1" type="ORF">ERS013201_00874</name>
</gene>
<reference evidence="1 2" key="1">
    <citation type="submission" date="2015-07" db="EMBL/GenBank/DDBJ databases">
        <authorList>
            <consortium name="Pathogen Informatics"/>
        </authorList>
    </citation>
    <scope>NUCLEOTIDE SEQUENCE [LARGE SCALE GENOMIC DNA]</scope>
    <source>
        <strain evidence="1 2">A325</strain>
    </source>
</reference>
<organism evidence="1 2">
    <name type="scientific">Vibrio cholerae</name>
    <dbReference type="NCBI Taxonomy" id="666"/>
    <lineage>
        <taxon>Bacteria</taxon>
        <taxon>Pseudomonadati</taxon>
        <taxon>Pseudomonadota</taxon>
        <taxon>Gammaproteobacteria</taxon>
        <taxon>Vibrionales</taxon>
        <taxon>Vibrionaceae</taxon>
        <taxon>Vibrio</taxon>
    </lineage>
</organism>
<sequence>MQVRSQCRESTFKTHLVVTFTGTTVRQCIRTHFTSDFDLRFSNHRTRHGSTKQVFTFIVSAGFQRWVDVLFNEFFFQVNDVTFRGTR</sequence>
<accession>A0A655VWE0</accession>
<evidence type="ECO:0000313" key="2">
    <source>
        <dbReference type="Proteomes" id="UP000046067"/>
    </source>
</evidence>
<dbReference type="Proteomes" id="UP000046067">
    <property type="component" value="Unassembled WGS sequence"/>
</dbReference>
<protein>
    <submittedName>
        <fullName evidence="1">Uncharacterized protein</fullName>
    </submittedName>
</protein>
<name>A0A655VWE0_VIBCL</name>
<proteinExistence type="predicted"/>
<evidence type="ECO:0000313" key="1">
    <source>
        <dbReference type="EMBL" id="CSB76167.1"/>
    </source>
</evidence>
<dbReference type="EMBL" id="CWQJ01000004">
    <property type="protein sequence ID" value="CSB76167.1"/>
    <property type="molecule type" value="Genomic_DNA"/>
</dbReference>
<dbReference type="AlphaFoldDB" id="A0A655VWE0"/>